<accession>A0A843TZE3</accession>
<reference evidence="3" key="1">
    <citation type="submission" date="2017-07" db="EMBL/GenBank/DDBJ databases">
        <title>Taro Niue Genome Assembly and Annotation.</title>
        <authorList>
            <person name="Atibalentja N."/>
            <person name="Keating K."/>
            <person name="Fields C.J."/>
        </authorList>
    </citation>
    <scope>NUCLEOTIDE SEQUENCE</scope>
    <source>
        <strain evidence="3">Niue_2</strain>
        <tissue evidence="3">Leaf</tissue>
    </source>
</reference>
<organism evidence="3 4">
    <name type="scientific">Colocasia esculenta</name>
    <name type="common">Wild taro</name>
    <name type="synonym">Arum esculentum</name>
    <dbReference type="NCBI Taxonomy" id="4460"/>
    <lineage>
        <taxon>Eukaryota</taxon>
        <taxon>Viridiplantae</taxon>
        <taxon>Streptophyta</taxon>
        <taxon>Embryophyta</taxon>
        <taxon>Tracheophyta</taxon>
        <taxon>Spermatophyta</taxon>
        <taxon>Magnoliopsida</taxon>
        <taxon>Liliopsida</taxon>
        <taxon>Araceae</taxon>
        <taxon>Aroideae</taxon>
        <taxon>Colocasieae</taxon>
        <taxon>Colocasia</taxon>
    </lineage>
</organism>
<dbReference type="InterPro" id="IPR018244">
    <property type="entry name" value="Allrgn_V5/Tpx1_CS"/>
</dbReference>
<evidence type="ECO:0000259" key="2">
    <source>
        <dbReference type="SMART" id="SM00198"/>
    </source>
</evidence>
<name>A0A843TZE3_COLES</name>
<dbReference type="CDD" id="cd05381">
    <property type="entry name" value="CAP_PR-1"/>
    <property type="match status" value="1"/>
</dbReference>
<dbReference type="AlphaFoldDB" id="A0A843TZE3"/>
<dbReference type="InterPro" id="IPR001283">
    <property type="entry name" value="CRISP-related"/>
</dbReference>
<feature type="domain" description="SCP" evidence="2">
    <location>
        <begin position="27"/>
        <end position="159"/>
    </location>
</feature>
<comment type="caution">
    <text evidence="3">The sequence shown here is derived from an EMBL/GenBank/DDBJ whole genome shotgun (WGS) entry which is preliminary data.</text>
</comment>
<dbReference type="GO" id="GO:0005576">
    <property type="term" value="C:extracellular region"/>
    <property type="evidence" value="ECO:0007669"/>
    <property type="project" value="InterPro"/>
</dbReference>
<evidence type="ECO:0000313" key="3">
    <source>
        <dbReference type="EMBL" id="MQL74773.1"/>
    </source>
</evidence>
<protein>
    <recommendedName>
        <fullName evidence="2">SCP domain-containing protein</fullName>
    </recommendedName>
</protein>
<feature type="chain" id="PRO_5033037352" description="SCP domain-containing protein" evidence="1">
    <location>
        <begin position="26"/>
        <end position="180"/>
    </location>
</feature>
<dbReference type="PANTHER" id="PTHR10334">
    <property type="entry name" value="CYSTEINE-RICH SECRETORY PROTEIN-RELATED"/>
    <property type="match status" value="1"/>
</dbReference>
<keyword evidence="1" id="KW-0732">Signal</keyword>
<evidence type="ECO:0000313" key="4">
    <source>
        <dbReference type="Proteomes" id="UP000652761"/>
    </source>
</evidence>
<dbReference type="InterPro" id="IPR014044">
    <property type="entry name" value="CAP_dom"/>
</dbReference>
<dbReference type="Pfam" id="PF00188">
    <property type="entry name" value="CAP"/>
    <property type="match status" value="1"/>
</dbReference>
<gene>
    <name evidence="3" type="ORF">Taro_007149</name>
</gene>
<sequence length="180" mass="20084">MARLSLPPPGAVLAMSIALVSVALAQNSPNDYLEPHNAARAEVGVDPLTWDLRLARYAQSYAEKRAGDCELVHSYGPYGENLFWGWGRPYTASDAVNSWTKEEEYYDYYRNSCDAGRLCGHYTQVVWADTHKVGCGRVRCDSGAYFIVCSYDPPGNVQGEWPYLVPRKNTANDHLSITLI</sequence>
<dbReference type="PROSITE" id="PS01009">
    <property type="entry name" value="CRISP_1"/>
    <property type="match status" value="1"/>
</dbReference>
<dbReference type="InterPro" id="IPR035940">
    <property type="entry name" value="CAP_sf"/>
</dbReference>
<dbReference type="Gene3D" id="3.40.33.10">
    <property type="entry name" value="CAP"/>
    <property type="match status" value="1"/>
</dbReference>
<dbReference type="Proteomes" id="UP000652761">
    <property type="component" value="Unassembled WGS sequence"/>
</dbReference>
<keyword evidence="4" id="KW-1185">Reference proteome</keyword>
<dbReference type="PRINTS" id="PR00837">
    <property type="entry name" value="V5TPXLIKE"/>
</dbReference>
<dbReference type="PROSITE" id="PS01010">
    <property type="entry name" value="CRISP_2"/>
    <property type="match status" value="1"/>
</dbReference>
<proteinExistence type="predicted"/>
<dbReference type="OrthoDB" id="337038at2759"/>
<dbReference type="EMBL" id="NMUH01000222">
    <property type="protein sequence ID" value="MQL74773.1"/>
    <property type="molecule type" value="Genomic_DNA"/>
</dbReference>
<feature type="signal peptide" evidence="1">
    <location>
        <begin position="1"/>
        <end position="25"/>
    </location>
</feature>
<dbReference type="SMART" id="SM00198">
    <property type="entry name" value="SCP"/>
    <property type="match status" value="1"/>
</dbReference>
<evidence type="ECO:0000256" key="1">
    <source>
        <dbReference type="SAM" id="SignalP"/>
    </source>
</evidence>
<dbReference type="FunFam" id="3.40.33.10:FF:000004">
    <property type="entry name" value="CAP, cysteine-rich secretory protein, antigen 5"/>
    <property type="match status" value="1"/>
</dbReference>
<dbReference type="SMR" id="A0A843TZE3"/>
<dbReference type="SUPFAM" id="SSF55797">
    <property type="entry name" value="PR-1-like"/>
    <property type="match status" value="1"/>
</dbReference>